<organism evidence="8">
    <name type="scientific">uncultured Acidobacteria bacterium A12</name>
    <dbReference type="NCBI Taxonomy" id="1036855"/>
    <lineage>
        <taxon>Bacteria</taxon>
        <taxon>Pseudomonadati</taxon>
        <taxon>Acidobacteriota</taxon>
        <taxon>environmental samples</taxon>
    </lineage>
</organism>
<accession>F8TTM2</accession>
<evidence type="ECO:0000313" key="8">
    <source>
        <dbReference type="EMBL" id="AEH26533.1"/>
    </source>
</evidence>
<dbReference type="EMBL" id="JF342592">
    <property type="protein sequence ID" value="AEH26533.1"/>
    <property type="molecule type" value="Genomic_DNA"/>
</dbReference>
<keyword evidence="2 6" id="KW-1003">Cell membrane</keyword>
<feature type="domain" description="VTT" evidence="7">
    <location>
        <begin position="51"/>
        <end position="167"/>
    </location>
</feature>
<sequence length="173" mass="19883">MWLLIVGGALYLYFFKREFIQAELQGALSTSMVVGSIIYILLGSFRAFTLVPATFLLLVGLPFFPPLWLLLITMTAVLVSSSICYFFAEALHMDEFFERKHPRQIRKLKDLLQRYQLPIIIGWSFMMFLPTDLICYVCGTLRINFTKFIVGVIIGEGSVYAIYIYAADYFLRG</sequence>
<comment type="caution">
    <text evidence="6">Lacks conserved residue(s) required for the propagation of feature annotation.</text>
</comment>
<evidence type="ECO:0000256" key="5">
    <source>
        <dbReference type="ARBA" id="ARBA00023136"/>
    </source>
</evidence>
<evidence type="ECO:0000256" key="4">
    <source>
        <dbReference type="ARBA" id="ARBA00022989"/>
    </source>
</evidence>
<keyword evidence="5 6" id="KW-0472">Membrane</keyword>
<dbReference type="GO" id="GO:0005886">
    <property type="term" value="C:plasma membrane"/>
    <property type="evidence" value="ECO:0007669"/>
    <property type="project" value="UniProtKB-SubCell"/>
</dbReference>
<evidence type="ECO:0000256" key="3">
    <source>
        <dbReference type="ARBA" id="ARBA00022692"/>
    </source>
</evidence>
<comment type="subcellular location">
    <subcellularLocation>
        <location evidence="1 6">Cell membrane</location>
        <topology evidence="1 6">Multi-pass membrane protein</topology>
    </subcellularLocation>
</comment>
<feature type="transmembrane region" description="Helical" evidence="6">
    <location>
        <begin position="148"/>
        <end position="166"/>
    </location>
</feature>
<name>F8TTM2_9BACT</name>
<dbReference type="InterPro" id="IPR032816">
    <property type="entry name" value="VTT_dom"/>
</dbReference>
<comment type="similarity">
    <text evidence="6">Belongs to the TVP38/TMEM64 family.</text>
</comment>
<evidence type="ECO:0000256" key="2">
    <source>
        <dbReference type="ARBA" id="ARBA00022475"/>
    </source>
</evidence>
<protein>
    <recommendedName>
        <fullName evidence="6">TVP38/TMEM64 family membrane protein</fullName>
    </recommendedName>
</protein>
<dbReference type="InterPro" id="IPR015414">
    <property type="entry name" value="TMEM64"/>
</dbReference>
<keyword evidence="3 6" id="KW-0812">Transmembrane</keyword>
<evidence type="ECO:0000256" key="1">
    <source>
        <dbReference type="ARBA" id="ARBA00004651"/>
    </source>
</evidence>
<feature type="transmembrane region" description="Helical" evidence="6">
    <location>
        <begin position="115"/>
        <end position="136"/>
    </location>
</feature>
<evidence type="ECO:0000259" key="7">
    <source>
        <dbReference type="Pfam" id="PF09335"/>
    </source>
</evidence>
<reference evidence="8" key="1">
    <citation type="journal article" date="2011" name="FEMS Microbiol. Ecol.">
        <title>Polyketide synthase pathways identified from a metagenomic library are derived from soil Acidobacteria.</title>
        <authorList>
            <person name="Parsley L.C."/>
            <person name="Linneman J."/>
            <person name="Goode A.M."/>
            <person name="Becklund K."/>
            <person name="George I."/>
            <person name="Goodman R.M."/>
            <person name="Lopanik N.B."/>
            <person name="Liles M.R."/>
        </authorList>
    </citation>
    <scope>NUCLEOTIDE SEQUENCE</scope>
</reference>
<dbReference type="AlphaFoldDB" id="F8TTM2"/>
<keyword evidence="4 6" id="KW-1133">Transmembrane helix</keyword>
<proteinExistence type="inferred from homology"/>
<dbReference type="PANTHER" id="PTHR12677:SF59">
    <property type="entry name" value="GOLGI APPARATUS MEMBRANE PROTEIN TVP38-RELATED"/>
    <property type="match status" value="1"/>
</dbReference>
<evidence type="ECO:0000256" key="6">
    <source>
        <dbReference type="RuleBase" id="RU366058"/>
    </source>
</evidence>
<dbReference type="PANTHER" id="PTHR12677">
    <property type="entry name" value="GOLGI APPARATUS MEMBRANE PROTEIN TVP38-RELATED"/>
    <property type="match status" value="1"/>
</dbReference>
<dbReference type="Pfam" id="PF09335">
    <property type="entry name" value="VTT_dom"/>
    <property type="match status" value="1"/>
</dbReference>